<dbReference type="AlphaFoldDB" id="A0A4U1C4N9"/>
<dbReference type="RefSeq" id="WP_136877836.1">
    <property type="nucleotide sequence ID" value="NZ_SWBO01000009.1"/>
</dbReference>
<keyword evidence="5" id="KW-1185">Reference proteome</keyword>
<feature type="domain" description="Gfo/Idh/MocA-like oxidoreductase N-terminal" evidence="2">
    <location>
        <begin position="5"/>
        <end position="123"/>
    </location>
</feature>
<gene>
    <name evidence="4" type="ORF">FA045_14720</name>
</gene>
<dbReference type="SUPFAM" id="SSF55347">
    <property type="entry name" value="Glyceraldehyde-3-phosphate dehydrogenase-like, C-terminal domain"/>
    <property type="match status" value="1"/>
</dbReference>
<sequence length="709" mass="80441">MSIPKILILGGGAVVQEYYLPAFKYLNLLTSLTIIEPNEANAKKLSAQNVEVKKITYQAFFDCNEDCYDFAIITIPNYLHADAIKSCLANNITTLCEKPLCLDNETFEQITQHNANYQSSVFVAMVRRLMPSFQALKDSLKSIGSIKKIIIADGNPYSWLADSEDIFSKKNGGVLADMGVHYIDLLKDLLKEPITSISYKDDFQGGVEANCDYKLKSSSGIDIELKLSRTKVLENKFTIIGTNGTLWLEKDDFEFAYFQPFGFELIHKIRKENAFTNKNLAYVFEACFVQQIQNLLLQSSSLVPIAEAKNTTALITEAYKHHQEKCYNGNPVDNYLITGGTGFIGSELIQRLMANPNNMVKAVVRGYRNCAKIGRFNLTMPKVNLLEYDALKLHVKNQKYIVHLAYCSQDDDAYEINVEATKNLVKVACEEEVEAIVILSTMNVYGFPEGTVTEQNKIKPAGGIYGKTKSMMQKWVLDFAKTQTKTRIVLLNPTCVYGPDGKTYTQLPYTLAQNNRFCLIDNGEGLANVVYIENLLDAIELALKTEGAHAQNFIINDGNIKWRDFLKPLLKEFGKDIPSLKKEDLLNRSFESRSTLKQIGNFLLTNYSFVELINRHKILGKVKKHSFKLLPLFKSKLNYNREKIWSNNQSVLIKDLSQEKFNPPIWLNELFGNTKSKFSSNKAQNLLNWKPKISIDEGLNLTEKWLKKK</sequence>
<organism evidence="4 5">
    <name type="scientific">Pedobacter cryotolerans</name>
    <dbReference type="NCBI Taxonomy" id="2571270"/>
    <lineage>
        <taxon>Bacteria</taxon>
        <taxon>Pseudomonadati</taxon>
        <taxon>Bacteroidota</taxon>
        <taxon>Sphingobacteriia</taxon>
        <taxon>Sphingobacteriales</taxon>
        <taxon>Sphingobacteriaceae</taxon>
        <taxon>Pedobacter</taxon>
    </lineage>
</organism>
<dbReference type="InterPro" id="IPR000683">
    <property type="entry name" value="Gfo/Idh/MocA-like_OxRdtase_N"/>
</dbReference>
<dbReference type="SUPFAM" id="SSF51735">
    <property type="entry name" value="NAD(P)-binding Rossmann-fold domains"/>
    <property type="match status" value="2"/>
</dbReference>
<dbReference type="Gene3D" id="3.30.360.10">
    <property type="entry name" value="Dihydrodipicolinate Reductase, domain 2"/>
    <property type="match status" value="1"/>
</dbReference>
<dbReference type="InterPro" id="IPR036291">
    <property type="entry name" value="NAD(P)-bd_dom_sf"/>
</dbReference>
<evidence type="ECO:0000313" key="5">
    <source>
        <dbReference type="Proteomes" id="UP000310477"/>
    </source>
</evidence>
<dbReference type="PANTHER" id="PTHR43245">
    <property type="entry name" value="BIFUNCTIONAL POLYMYXIN RESISTANCE PROTEIN ARNA"/>
    <property type="match status" value="1"/>
</dbReference>
<dbReference type="Proteomes" id="UP000310477">
    <property type="component" value="Unassembled WGS sequence"/>
</dbReference>
<dbReference type="InterPro" id="IPR050177">
    <property type="entry name" value="Lipid_A_modif_metabolic_enz"/>
</dbReference>
<accession>A0A4U1C4N9</accession>
<dbReference type="Pfam" id="PF22725">
    <property type="entry name" value="GFO_IDH_MocA_C3"/>
    <property type="match status" value="1"/>
</dbReference>
<dbReference type="Gene3D" id="3.90.25.10">
    <property type="entry name" value="UDP-galactose 4-epimerase, domain 1"/>
    <property type="match status" value="1"/>
</dbReference>
<dbReference type="Pfam" id="PF01370">
    <property type="entry name" value="Epimerase"/>
    <property type="match status" value="1"/>
</dbReference>
<reference evidence="4 5" key="1">
    <citation type="submission" date="2019-04" db="EMBL/GenBank/DDBJ databases">
        <title>Pedobacter sp. AR-2-6 sp. nov., isolated from Arctic soil.</title>
        <authorList>
            <person name="Dahal R.H."/>
            <person name="Kim D.-U."/>
        </authorList>
    </citation>
    <scope>NUCLEOTIDE SEQUENCE [LARGE SCALE GENOMIC DNA]</scope>
    <source>
        <strain evidence="4 5">AR-2-6</strain>
    </source>
</reference>
<feature type="domain" description="NAD-dependent epimerase/dehydratase" evidence="1">
    <location>
        <begin position="336"/>
        <end position="552"/>
    </location>
</feature>
<dbReference type="InterPro" id="IPR055170">
    <property type="entry name" value="GFO_IDH_MocA-like_dom"/>
</dbReference>
<dbReference type="EMBL" id="SWBO01000009">
    <property type="protein sequence ID" value="TKB98231.1"/>
    <property type="molecule type" value="Genomic_DNA"/>
</dbReference>
<dbReference type="Pfam" id="PF01408">
    <property type="entry name" value="GFO_IDH_MocA"/>
    <property type="match status" value="1"/>
</dbReference>
<evidence type="ECO:0000313" key="4">
    <source>
        <dbReference type="EMBL" id="TKB98231.1"/>
    </source>
</evidence>
<evidence type="ECO:0000259" key="1">
    <source>
        <dbReference type="Pfam" id="PF01370"/>
    </source>
</evidence>
<proteinExistence type="predicted"/>
<evidence type="ECO:0000259" key="2">
    <source>
        <dbReference type="Pfam" id="PF01408"/>
    </source>
</evidence>
<dbReference type="InterPro" id="IPR001509">
    <property type="entry name" value="Epimerase_deHydtase"/>
</dbReference>
<feature type="domain" description="GFO/IDH/MocA-like oxidoreductase" evidence="3">
    <location>
        <begin position="144"/>
        <end position="246"/>
    </location>
</feature>
<comment type="caution">
    <text evidence="4">The sequence shown here is derived from an EMBL/GenBank/DDBJ whole genome shotgun (WGS) entry which is preliminary data.</text>
</comment>
<dbReference type="Gene3D" id="3.40.50.720">
    <property type="entry name" value="NAD(P)-binding Rossmann-like Domain"/>
    <property type="match status" value="2"/>
</dbReference>
<name>A0A4U1C4N9_9SPHI</name>
<dbReference type="OrthoDB" id="9815825at2"/>
<dbReference type="GO" id="GO:0000166">
    <property type="term" value="F:nucleotide binding"/>
    <property type="evidence" value="ECO:0007669"/>
    <property type="project" value="InterPro"/>
</dbReference>
<evidence type="ECO:0000259" key="3">
    <source>
        <dbReference type="Pfam" id="PF22725"/>
    </source>
</evidence>
<dbReference type="CDD" id="cd08946">
    <property type="entry name" value="SDR_e"/>
    <property type="match status" value="1"/>
</dbReference>
<protein>
    <submittedName>
        <fullName evidence="4">NAD-dependent epimerase/dehydratase family protein</fullName>
    </submittedName>
</protein>